<evidence type="ECO:0000313" key="5">
    <source>
        <dbReference type="Proteomes" id="UP001392437"/>
    </source>
</evidence>
<feature type="compositionally biased region" description="Polar residues" evidence="1">
    <location>
        <begin position="226"/>
        <end position="240"/>
    </location>
</feature>
<proteinExistence type="predicted"/>
<keyword evidence="2" id="KW-0812">Transmembrane</keyword>
<dbReference type="AlphaFoldDB" id="A0AAW0R250"/>
<feature type="compositionally biased region" description="Basic and acidic residues" evidence="1">
    <location>
        <begin position="207"/>
        <end position="222"/>
    </location>
</feature>
<organism evidence="4 5">
    <name type="scientific">Apiospora kogelbergensis</name>
    <dbReference type="NCBI Taxonomy" id="1337665"/>
    <lineage>
        <taxon>Eukaryota</taxon>
        <taxon>Fungi</taxon>
        <taxon>Dikarya</taxon>
        <taxon>Ascomycota</taxon>
        <taxon>Pezizomycotina</taxon>
        <taxon>Sordariomycetes</taxon>
        <taxon>Xylariomycetidae</taxon>
        <taxon>Amphisphaeriales</taxon>
        <taxon>Apiosporaceae</taxon>
        <taxon>Apiospora</taxon>
    </lineage>
</organism>
<protein>
    <submittedName>
        <fullName evidence="4">Uncharacterized protein</fullName>
    </submittedName>
</protein>
<accession>A0AAW0R250</accession>
<keyword evidence="3" id="KW-0732">Signal</keyword>
<evidence type="ECO:0000256" key="1">
    <source>
        <dbReference type="SAM" id="MobiDB-lite"/>
    </source>
</evidence>
<keyword evidence="5" id="KW-1185">Reference proteome</keyword>
<feature type="signal peptide" evidence="3">
    <location>
        <begin position="1"/>
        <end position="16"/>
    </location>
</feature>
<name>A0AAW0R250_9PEZI</name>
<dbReference type="Proteomes" id="UP001392437">
    <property type="component" value="Unassembled WGS sequence"/>
</dbReference>
<evidence type="ECO:0000256" key="3">
    <source>
        <dbReference type="SAM" id="SignalP"/>
    </source>
</evidence>
<gene>
    <name evidence="4" type="ORF">PG999_005400</name>
</gene>
<comment type="caution">
    <text evidence="4">The sequence shown here is derived from an EMBL/GenBank/DDBJ whole genome shotgun (WGS) entry which is preliminary data.</text>
</comment>
<keyword evidence="2" id="KW-1133">Transmembrane helix</keyword>
<sequence length="286" mass="30790">MLLEVGLLLLAGSTLAATESKQCYFPHKNVHSLGIPCDPDAQGAVACCEATHTCLSNRLCWDTKTNHVLRGSCTDSAFKDPNCPHYCKGKAQGGDLGFLRQCNGRFDDWTCVDNLDVTNCALPFALAPGFVRDYRPSNVSNVIFSNANTTRGAHIEAPSPTSCDNKENATIQVGLGAGLGVGLPLVIALVLSLWFLRRARQELKQLRADHQPDSSKAADTEKYTQAPLQQPSDLPHQTSPAEMRGILSPQELESDEQVLRQAASSSAVQPPLSAVQTPARFYAAGD</sequence>
<evidence type="ECO:0000256" key="2">
    <source>
        <dbReference type="SAM" id="Phobius"/>
    </source>
</evidence>
<dbReference type="EMBL" id="JAQQWP010000004">
    <property type="protein sequence ID" value="KAK8121280.1"/>
    <property type="molecule type" value="Genomic_DNA"/>
</dbReference>
<feature type="transmembrane region" description="Helical" evidence="2">
    <location>
        <begin position="173"/>
        <end position="196"/>
    </location>
</feature>
<keyword evidence="2" id="KW-0472">Membrane</keyword>
<feature type="region of interest" description="Disordered" evidence="1">
    <location>
        <begin position="207"/>
        <end position="286"/>
    </location>
</feature>
<evidence type="ECO:0000313" key="4">
    <source>
        <dbReference type="EMBL" id="KAK8121280.1"/>
    </source>
</evidence>
<feature type="chain" id="PRO_5043743544" evidence="3">
    <location>
        <begin position="17"/>
        <end position="286"/>
    </location>
</feature>
<reference evidence="4 5" key="1">
    <citation type="submission" date="2023-01" db="EMBL/GenBank/DDBJ databases">
        <title>Analysis of 21 Apiospora genomes using comparative genomics revels a genus with tremendous synthesis potential of carbohydrate active enzymes and secondary metabolites.</title>
        <authorList>
            <person name="Sorensen T."/>
        </authorList>
    </citation>
    <scope>NUCLEOTIDE SEQUENCE [LARGE SCALE GENOMIC DNA]</scope>
    <source>
        <strain evidence="4 5">CBS 117206</strain>
    </source>
</reference>